<evidence type="ECO:0000256" key="7">
    <source>
        <dbReference type="ARBA" id="ARBA00022840"/>
    </source>
</evidence>
<dbReference type="EMBL" id="CP095043">
    <property type="protein sequence ID" value="UOQ61721.1"/>
    <property type="molecule type" value="Genomic_DNA"/>
</dbReference>
<keyword evidence="8" id="KW-1278">Translocase</keyword>
<dbReference type="PANTHER" id="PTHR43297">
    <property type="entry name" value="OLIGOPEPTIDE TRANSPORT ATP-BINDING PROTEIN APPD"/>
    <property type="match status" value="1"/>
</dbReference>
<name>A0ABY4FZJ1_9MICO</name>
<sequence>MSAALLQPRVPAGTATATVRIDGLTAEYRTRLGTTRALDGIDLSVAPGELLAIVGESGSGKSTVSQAIGRMLPRACHITAGSVHVLGRDLAGLDPDAIRALRRDSLGFIPQDPIASLNPTMRIQRQLELALRPLGRATDRASLEALLESVRILEPARVLRLFPHEVSGGMAQRIAIALTMAREPQILIADEPTASLDAQVRDEILSLIVGLVRSSGASLIWISHDLGAVRKWCDRVVVMHQGRIVEEGPTAQVLDHPEADYTRTLVAAMPGNVPVAERAENVGPEEER</sequence>
<evidence type="ECO:0000313" key="17">
    <source>
        <dbReference type="EMBL" id="UOQ61721.1"/>
    </source>
</evidence>
<evidence type="ECO:0000256" key="14">
    <source>
        <dbReference type="ARBA" id="ARBA00044143"/>
    </source>
</evidence>
<keyword evidence="4" id="KW-1003">Cell membrane</keyword>
<dbReference type="RefSeq" id="WP_244688398.1">
    <property type="nucleotide sequence ID" value="NZ_CP095043.1"/>
</dbReference>
<dbReference type="PANTHER" id="PTHR43297:SF13">
    <property type="entry name" value="NICKEL ABC TRANSPORTER, ATP-BINDING PROTEIN"/>
    <property type="match status" value="1"/>
</dbReference>
<dbReference type="GO" id="GO:0005524">
    <property type="term" value="F:ATP binding"/>
    <property type="evidence" value="ECO:0007669"/>
    <property type="project" value="UniProtKB-KW"/>
</dbReference>
<comment type="subunit">
    <text evidence="12">The complex is composed of two ATP-binding proteins (NikD and NikE), two transmembrane proteins (NikB and NikC) and a solute-binding protein (NikA).</text>
</comment>
<keyword evidence="7 17" id="KW-0067">ATP-binding</keyword>
<evidence type="ECO:0000313" key="18">
    <source>
        <dbReference type="Proteomes" id="UP000831775"/>
    </source>
</evidence>
<evidence type="ECO:0000256" key="12">
    <source>
        <dbReference type="ARBA" id="ARBA00038669"/>
    </source>
</evidence>
<dbReference type="Pfam" id="PF00005">
    <property type="entry name" value="ABC_tran"/>
    <property type="match status" value="1"/>
</dbReference>
<dbReference type="PROSITE" id="PS50893">
    <property type="entry name" value="ABC_TRANSPORTER_2"/>
    <property type="match status" value="1"/>
</dbReference>
<reference evidence="17 18" key="1">
    <citation type="submission" date="2022-04" db="EMBL/GenBank/DDBJ databases">
        <title>Leucobacter sp. isolated from rhizosphere of onion.</title>
        <authorList>
            <person name="Won M."/>
            <person name="Lee C.-M."/>
            <person name="Woen H.-Y."/>
            <person name="Kwon S.-W."/>
        </authorList>
    </citation>
    <scope>NUCLEOTIDE SEQUENCE [LARGE SCALE GENOMIC DNA]</scope>
    <source>
        <strain evidence="17 18">H25R-14</strain>
    </source>
</reference>
<organism evidence="17 18">
    <name type="scientific">Leucobacter rhizosphaerae</name>
    <dbReference type="NCBI Taxonomy" id="2932245"/>
    <lineage>
        <taxon>Bacteria</taxon>
        <taxon>Bacillati</taxon>
        <taxon>Actinomycetota</taxon>
        <taxon>Actinomycetes</taxon>
        <taxon>Micrococcales</taxon>
        <taxon>Microbacteriaceae</taxon>
        <taxon>Leucobacter</taxon>
    </lineage>
</organism>
<evidence type="ECO:0000256" key="13">
    <source>
        <dbReference type="ARBA" id="ARBA00039098"/>
    </source>
</evidence>
<dbReference type="PROSITE" id="PS00211">
    <property type="entry name" value="ABC_TRANSPORTER_1"/>
    <property type="match status" value="1"/>
</dbReference>
<feature type="domain" description="ABC transporter" evidence="16">
    <location>
        <begin position="19"/>
        <end position="266"/>
    </location>
</feature>
<dbReference type="InterPro" id="IPR050388">
    <property type="entry name" value="ABC_Ni/Peptide_Import"/>
</dbReference>
<dbReference type="SMART" id="SM00382">
    <property type="entry name" value="AAA"/>
    <property type="match status" value="1"/>
</dbReference>
<proteinExistence type="inferred from homology"/>
<keyword evidence="5" id="KW-0533">Nickel</keyword>
<evidence type="ECO:0000256" key="3">
    <source>
        <dbReference type="ARBA" id="ARBA00022448"/>
    </source>
</evidence>
<comment type="catalytic activity">
    <reaction evidence="15">
        <text>Ni(2+)(out) + ATP + H2O = Ni(2+)(in) + ADP + phosphate + H(+)</text>
        <dbReference type="Rhea" id="RHEA:15557"/>
        <dbReference type="ChEBI" id="CHEBI:15377"/>
        <dbReference type="ChEBI" id="CHEBI:15378"/>
        <dbReference type="ChEBI" id="CHEBI:30616"/>
        <dbReference type="ChEBI" id="CHEBI:43474"/>
        <dbReference type="ChEBI" id="CHEBI:49786"/>
        <dbReference type="ChEBI" id="CHEBI:456216"/>
        <dbReference type="EC" id="7.2.2.11"/>
    </reaction>
    <physiologicalReaction direction="left-to-right" evidence="15">
        <dbReference type="Rhea" id="RHEA:15558"/>
    </physiologicalReaction>
</comment>
<evidence type="ECO:0000256" key="9">
    <source>
        <dbReference type="ARBA" id="ARBA00023065"/>
    </source>
</evidence>
<keyword evidence="18" id="KW-1185">Reference proteome</keyword>
<evidence type="ECO:0000256" key="1">
    <source>
        <dbReference type="ARBA" id="ARBA00004202"/>
    </source>
</evidence>
<evidence type="ECO:0000256" key="4">
    <source>
        <dbReference type="ARBA" id="ARBA00022475"/>
    </source>
</evidence>
<keyword evidence="6" id="KW-0547">Nucleotide-binding</keyword>
<dbReference type="InterPro" id="IPR017871">
    <property type="entry name" value="ABC_transporter-like_CS"/>
</dbReference>
<dbReference type="InterPro" id="IPR027417">
    <property type="entry name" value="P-loop_NTPase"/>
</dbReference>
<gene>
    <name evidence="17" type="ORF">MUN76_07135</name>
</gene>
<keyword evidence="9" id="KW-0406">Ion transport</keyword>
<comment type="similarity">
    <text evidence="2">Belongs to the ABC transporter superfamily.</text>
</comment>
<keyword evidence="3" id="KW-0813">Transport</keyword>
<keyword evidence="10" id="KW-0921">Nickel transport</keyword>
<keyword evidence="11" id="KW-0472">Membrane</keyword>
<evidence type="ECO:0000256" key="5">
    <source>
        <dbReference type="ARBA" id="ARBA00022596"/>
    </source>
</evidence>
<evidence type="ECO:0000256" key="10">
    <source>
        <dbReference type="ARBA" id="ARBA00023112"/>
    </source>
</evidence>
<dbReference type="InterPro" id="IPR003439">
    <property type="entry name" value="ABC_transporter-like_ATP-bd"/>
</dbReference>
<comment type="subcellular location">
    <subcellularLocation>
        <location evidence="1">Cell membrane</location>
        <topology evidence="1">Peripheral membrane protein</topology>
    </subcellularLocation>
</comment>
<evidence type="ECO:0000256" key="8">
    <source>
        <dbReference type="ARBA" id="ARBA00022967"/>
    </source>
</evidence>
<dbReference type="Gene3D" id="3.40.50.300">
    <property type="entry name" value="P-loop containing nucleotide triphosphate hydrolases"/>
    <property type="match status" value="1"/>
</dbReference>
<protein>
    <recommendedName>
        <fullName evidence="14">Nickel import system ATP-binding protein NikD</fullName>
        <ecNumber evidence="13">7.2.2.11</ecNumber>
    </recommendedName>
</protein>
<dbReference type="SUPFAM" id="SSF52540">
    <property type="entry name" value="P-loop containing nucleoside triphosphate hydrolases"/>
    <property type="match status" value="1"/>
</dbReference>
<evidence type="ECO:0000256" key="2">
    <source>
        <dbReference type="ARBA" id="ARBA00005417"/>
    </source>
</evidence>
<dbReference type="CDD" id="cd03257">
    <property type="entry name" value="ABC_NikE_OppD_transporters"/>
    <property type="match status" value="1"/>
</dbReference>
<evidence type="ECO:0000256" key="11">
    <source>
        <dbReference type="ARBA" id="ARBA00023136"/>
    </source>
</evidence>
<accession>A0ABY4FZJ1</accession>
<evidence type="ECO:0000256" key="15">
    <source>
        <dbReference type="ARBA" id="ARBA00048610"/>
    </source>
</evidence>
<evidence type="ECO:0000256" key="6">
    <source>
        <dbReference type="ARBA" id="ARBA00022741"/>
    </source>
</evidence>
<dbReference type="EC" id="7.2.2.11" evidence="13"/>
<dbReference type="Proteomes" id="UP000831775">
    <property type="component" value="Chromosome"/>
</dbReference>
<evidence type="ECO:0000259" key="16">
    <source>
        <dbReference type="PROSITE" id="PS50893"/>
    </source>
</evidence>
<dbReference type="InterPro" id="IPR003593">
    <property type="entry name" value="AAA+_ATPase"/>
</dbReference>